<evidence type="ECO:0000313" key="2">
    <source>
        <dbReference type="EMBL" id="OGY47303.1"/>
    </source>
</evidence>
<keyword evidence="1" id="KW-0812">Transmembrane</keyword>
<comment type="caution">
    <text evidence="2">The sequence shown here is derived from an EMBL/GenBank/DDBJ whole genome shotgun (WGS) entry which is preliminary data.</text>
</comment>
<sequence length="351" mass="39786">MKKVLTNWVTYGAIAAVLIIWWGGSLLLASLVLTFACMATWRTKAWKGAFLLIAVAALVLSFIIPPPQQRETVQQAKDDVRKNLQGTSDRFNFVADRGLRSKVGDFSHLLQQHPELKDDLERITTGVQLQELSELENTTQKELAFRHAHTSDWEQAELVPAASTNGLMVLAKDKWVSTGFQLNAGRKVWANYQLAKTFSGLPESLVLVAQLQPDGTWISGWVWMSSIQRPTVHEVVKFEPYHTKSDKFGDRQIIDHYIVRLLPGQTGQLTYWAPYWELGEQDKFTRGYRFHCESATLLITLNGQQFTLHRGDDVELPHINGNQIAADVVVDYDAQYPSTVVEFISYRKPKS</sequence>
<evidence type="ECO:0000256" key="1">
    <source>
        <dbReference type="SAM" id="Phobius"/>
    </source>
</evidence>
<reference evidence="2 3" key="1">
    <citation type="journal article" date="2016" name="Nat. Commun.">
        <title>Thousands of microbial genomes shed light on interconnected biogeochemical processes in an aquifer system.</title>
        <authorList>
            <person name="Anantharaman K."/>
            <person name="Brown C.T."/>
            <person name="Hug L.A."/>
            <person name="Sharon I."/>
            <person name="Castelle C.J."/>
            <person name="Probst A.J."/>
            <person name="Thomas B.C."/>
            <person name="Singh A."/>
            <person name="Wilkins M.J."/>
            <person name="Karaoz U."/>
            <person name="Brodie E.L."/>
            <person name="Williams K.H."/>
            <person name="Hubbard S.S."/>
            <person name="Banfield J.F."/>
        </authorList>
    </citation>
    <scope>NUCLEOTIDE SEQUENCE [LARGE SCALE GENOMIC DNA]</scope>
</reference>
<proteinExistence type="predicted"/>
<organism evidence="2 3">
    <name type="scientific">Candidatus Buchananbacteria bacterium RIFCSPHIGHO2_01_FULL_47_11b</name>
    <dbReference type="NCBI Taxonomy" id="1797537"/>
    <lineage>
        <taxon>Bacteria</taxon>
        <taxon>Candidatus Buchananiibacteriota</taxon>
    </lineage>
</organism>
<feature type="transmembrane region" description="Helical" evidence="1">
    <location>
        <begin position="48"/>
        <end position="65"/>
    </location>
</feature>
<name>A0A1G1Y4P2_9BACT</name>
<dbReference type="EMBL" id="MHIG01000014">
    <property type="protein sequence ID" value="OGY47303.1"/>
    <property type="molecule type" value="Genomic_DNA"/>
</dbReference>
<dbReference type="AlphaFoldDB" id="A0A1G1Y4P2"/>
<evidence type="ECO:0000313" key="3">
    <source>
        <dbReference type="Proteomes" id="UP000178385"/>
    </source>
</evidence>
<feature type="transmembrane region" description="Helical" evidence="1">
    <location>
        <begin position="12"/>
        <end position="36"/>
    </location>
</feature>
<dbReference type="Proteomes" id="UP000178385">
    <property type="component" value="Unassembled WGS sequence"/>
</dbReference>
<keyword evidence="1" id="KW-0472">Membrane</keyword>
<keyword evidence="1" id="KW-1133">Transmembrane helix</keyword>
<gene>
    <name evidence="2" type="ORF">A2840_01650</name>
</gene>
<protein>
    <submittedName>
        <fullName evidence="2">Uncharacterized protein</fullName>
    </submittedName>
</protein>
<accession>A0A1G1Y4P2</accession>